<keyword evidence="6" id="KW-0238">DNA-binding</keyword>
<evidence type="ECO:0000313" key="11">
    <source>
        <dbReference type="EMBL" id="KAK7091563.1"/>
    </source>
</evidence>
<dbReference type="InterPro" id="IPR052253">
    <property type="entry name" value="CR1/CR2-DNA-binding_regulator"/>
</dbReference>
<keyword evidence="8" id="KW-0539">Nucleus</keyword>
<evidence type="ECO:0000256" key="1">
    <source>
        <dbReference type="ARBA" id="ARBA00004123"/>
    </source>
</evidence>
<feature type="region of interest" description="Disordered" evidence="9">
    <location>
        <begin position="233"/>
        <end position="302"/>
    </location>
</feature>
<keyword evidence="3" id="KW-0863">Zinc-finger</keyword>
<proteinExistence type="predicted"/>
<comment type="caution">
    <text evidence="11">The sequence shown here is derived from an EMBL/GenBank/DDBJ whole genome shotgun (WGS) entry which is preliminary data.</text>
</comment>
<evidence type="ECO:0000256" key="4">
    <source>
        <dbReference type="ARBA" id="ARBA00022833"/>
    </source>
</evidence>
<feature type="compositionally biased region" description="Basic and acidic residues" evidence="9">
    <location>
        <begin position="288"/>
        <end position="302"/>
    </location>
</feature>
<organism evidence="11 12">
    <name type="scientific">Littorina saxatilis</name>
    <dbReference type="NCBI Taxonomy" id="31220"/>
    <lineage>
        <taxon>Eukaryota</taxon>
        <taxon>Metazoa</taxon>
        <taxon>Spiralia</taxon>
        <taxon>Lophotrochozoa</taxon>
        <taxon>Mollusca</taxon>
        <taxon>Gastropoda</taxon>
        <taxon>Caenogastropoda</taxon>
        <taxon>Littorinimorpha</taxon>
        <taxon>Littorinoidea</taxon>
        <taxon>Littorinidae</taxon>
        <taxon>Littorina</taxon>
    </lineage>
</organism>
<dbReference type="GO" id="GO:0006357">
    <property type="term" value="P:regulation of transcription by RNA polymerase II"/>
    <property type="evidence" value="ECO:0007669"/>
    <property type="project" value="TreeGrafter"/>
</dbReference>
<feature type="region of interest" description="Disordered" evidence="9">
    <location>
        <begin position="157"/>
        <end position="197"/>
    </location>
</feature>
<evidence type="ECO:0000259" key="10">
    <source>
        <dbReference type="PROSITE" id="PS00028"/>
    </source>
</evidence>
<evidence type="ECO:0000256" key="3">
    <source>
        <dbReference type="ARBA" id="ARBA00022771"/>
    </source>
</evidence>
<dbReference type="Proteomes" id="UP001374579">
    <property type="component" value="Unassembled WGS sequence"/>
</dbReference>
<dbReference type="PANTHER" id="PTHR13006">
    <property type="entry name" value="PAPILLOMAVIRUS REGULATORY FACTOR PRF-1"/>
    <property type="match status" value="1"/>
</dbReference>
<dbReference type="SUPFAM" id="SSF63748">
    <property type="entry name" value="Tudor/PWWP/MBT"/>
    <property type="match status" value="1"/>
</dbReference>
<feature type="compositionally biased region" description="Low complexity" evidence="9">
    <location>
        <begin position="238"/>
        <end position="253"/>
    </location>
</feature>
<name>A0AAN9G149_9CAEN</name>
<feature type="domain" description="C2H2-type" evidence="10">
    <location>
        <begin position="312"/>
        <end position="335"/>
    </location>
</feature>
<sequence>MSGTKRLAKRSIIGTRVSALWQQDGRFYPGVIRALAAEETPTNQALYTVRFDDGFESNATSKEIIGPGFATGPTGRLKHAQKVFVTMNGREVCGLVAHHDRRVEDVIISLKHSNGEEFTINRKLDDIRLMESRKSARLVDQATDYSKLADLQLSEPKRRAVSHSIDVPSPAFKQRHRRHRDSSGDTEGSEHGGDFDDVDIMDETIAAMVLTSLSVSPKSPTITTQYRGETTFEPTQEHSYVSSSVASSGFYSGHSERDDPSPPHLSESAPASSSFDFPGRSDLVPSDSDTRDTLHSRLSEQGDPEDRIKYRCTWRGCSTVCLTSTQIERHIRRAHFDRDSDLELSDREEEFYYEEVDDVDLDSVTQSFAGMYTSSPPSILPDSLEMARTFDHDYQRKEEKFRSHSHGHSQASSVPSGGTFGQSGATSSIPITIPEGQIKRSLSWQIQAPSPGSLVSPPQRTSKMTPQERLQQHQAQSPKSHMLSMSPLKSAGPHRKPRSEVRKCRKVYGMDNRDQWCTQCKWKKACTRFLD</sequence>
<dbReference type="PANTHER" id="PTHR13006:SF9">
    <property type="entry name" value="GLUCOSE TRANSPORTER 4 ENHANCER FACTOR, ISOFORM G"/>
    <property type="match status" value="1"/>
</dbReference>
<dbReference type="GO" id="GO:0005634">
    <property type="term" value="C:nucleus"/>
    <property type="evidence" value="ECO:0007669"/>
    <property type="project" value="UniProtKB-SubCell"/>
</dbReference>
<evidence type="ECO:0000313" key="12">
    <source>
        <dbReference type="Proteomes" id="UP001374579"/>
    </source>
</evidence>
<feature type="compositionally biased region" description="Polar residues" evidence="9">
    <location>
        <begin position="456"/>
        <end position="479"/>
    </location>
</feature>
<dbReference type="GO" id="GO:0003700">
    <property type="term" value="F:DNA-binding transcription factor activity"/>
    <property type="evidence" value="ECO:0007669"/>
    <property type="project" value="TreeGrafter"/>
</dbReference>
<accession>A0AAN9G149</accession>
<evidence type="ECO:0000256" key="6">
    <source>
        <dbReference type="ARBA" id="ARBA00023125"/>
    </source>
</evidence>
<feature type="compositionally biased region" description="Polar residues" evidence="9">
    <location>
        <begin position="408"/>
        <end position="430"/>
    </location>
</feature>
<feature type="region of interest" description="Disordered" evidence="9">
    <location>
        <begin position="448"/>
        <end position="502"/>
    </location>
</feature>
<dbReference type="PROSITE" id="PS00028">
    <property type="entry name" value="ZINC_FINGER_C2H2_1"/>
    <property type="match status" value="1"/>
</dbReference>
<feature type="region of interest" description="Disordered" evidence="9">
    <location>
        <begin position="397"/>
        <end position="430"/>
    </location>
</feature>
<dbReference type="GO" id="GO:0008270">
    <property type="term" value="F:zinc ion binding"/>
    <property type="evidence" value="ECO:0007669"/>
    <property type="project" value="UniProtKB-KW"/>
</dbReference>
<evidence type="ECO:0000256" key="8">
    <source>
        <dbReference type="ARBA" id="ARBA00023242"/>
    </source>
</evidence>
<reference evidence="11 12" key="1">
    <citation type="submission" date="2024-02" db="EMBL/GenBank/DDBJ databases">
        <title>Chromosome-scale genome assembly of the rough periwinkle Littorina saxatilis.</title>
        <authorList>
            <person name="De Jode A."/>
            <person name="Faria R."/>
            <person name="Formenti G."/>
            <person name="Sims Y."/>
            <person name="Smith T.P."/>
            <person name="Tracey A."/>
            <person name="Wood J.M.D."/>
            <person name="Zagrodzka Z.B."/>
            <person name="Johannesson K."/>
            <person name="Butlin R.K."/>
            <person name="Leder E.H."/>
        </authorList>
    </citation>
    <scope>NUCLEOTIDE SEQUENCE [LARGE SCALE GENOMIC DNA]</scope>
    <source>
        <strain evidence="11">Snail1</strain>
        <tissue evidence="11">Muscle</tissue>
    </source>
</reference>
<evidence type="ECO:0000256" key="7">
    <source>
        <dbReference type="ARBA" id="ARBA00023163"/>
    </source>
</evidence>
<evidence type="ECO:0000256" key="9">
    <source>
        <dbReference type="SAM" id="MobiDB-lite"/>
    </source>
</evidence>
<keyword evidence="5" id="KW-0805">Transcription regulation</keyword>
<dbReference type="GO" id="GO:0000978">
    <property type="term" value="F:RNA polymerase II cis-regulatory region sequence-specific DNA binding"/>
    <property type="evidence" value="ECO:0007669"/>
    <property type="project" value="TreeGrafter"/>
</dbReference>
<dbReference type="AlphaFoldDB" id="A0AAN9G149"/>
<gene>
    <name evidence="11" type="ORF">V1264_009228</name>
</gene>
<dbReference type="Pfam" id="PF15997">
    <property type="entry name" value="DUF4772"/>
    <property type="match status" value="1"/>
</dbReference>
<keyword evidence="4" id="KW-0862">Zinc</keyword>
<keyword evidence="12" id="KW-1185">Reference proteome</keyword>
<evidence type="ECO:0000256" key="2">
    <source>
        <dbReference type="ARBA" id="ARBA00022723"/>
    </source>
</evidence>
<comment type="subcellular location">
    <subcellularLocation>
        <location evidence="1">Nucleus</location>
    </subcellularLocation>
</comment>
<keyword evidence="7" id="KW-0804">Transcription</keyword>
<dbReference type="Gene3D" id="2.30.30.140">
    <property type="match status" value="1"/>
</dbReference>
<dbReference type="EMBL" id="JBAMIC010000022">
    <property type="protein sequence ID" value="KAK7091563.1"/>
    <property type="molecule type" value="Genomic_DNA"/>
</dbReference>
<evidence type="ECO:0000256" key="5">
    <source>
        <dbReference type="ARBA" id="ARBA00023015"/>
    </source>
</evidence>
<protein>
    <recommendedName>
        <fullName evidence="10">C2H2-type domain-containing protein</fullName>
    </recommendedName>
</protein>
<dbReference type="SMART" id="SM01366">
    <property type="entry name" value="c-clamp"/>
    <property type="match status" value="1"/>
</dbReference>
<dbReference type="InterPro" id="IPR031940">
    <property type="entry name" value="DUF4772"/>
</dbReference>
<dbReference type="InterPro" id="IPR013087">
    <property type="entry name" value="Znf_C2H2_type"/>
</dbReference>
<keyword evidence="2" id="KW-0479">Metal-binding</keyword>